<dbReference type="InterPro" id="IPR029063">
    <property type="entry name" value="SAM-dependent_MTases_sf"/>
</dbReference>
<dbReference type="PROSITE" id="PS51038">
    <property type="entry name" value="BAH"/>
    <property type="match status" value="1"/>
</dbReference>
<keyword evidence="5 8" id="KW-0949">S-adenosyl-L-methionine</keyword>
<evidence type="ECO:0000313" key="12">
    <source>
        <dbReference type="EMBL" id="KAG5645074.1"/>
    </source>
</evidence>
<dbReference type="AlphaFoldDB" id="A0A9P7KDA6"/>
<evidence type="ECO:0000256" key="7">
    <source>
        <dbReference type="ARBA" id="ARBA00023242"/>
    </source>
</evidence>
<proteinExistence type="inferred from homology"/>
<dbReference type="GO" id="GO:0044027">
    <property type="term" value="P:negative regulation of gene expression via chromosomal CpG island methylation"/>
    <property type="evidence" value="ECO:0007669"/>
    <property type="project" value="TreeGrafter"/>
</dbReference>
<dbReference type="Gene3D" id="3.40.50.150">
    <property type="entry name" value="Vaccinia Virus protein VP39"/>
    <property type="match status" value="1"/>
</dbReference>
<evidence type="ECO:0000256" key="3">
    <source>
        <dbReference type="ARBA" id="ARBA00022603"/>
    </source>
</evidence>
<feature type="region of interest" description="Disordered" evidence="10">
    <location>
        <begin position="415"/>
        <end position="434"/>
    </location>
</feature>
<dbReference type="EMBL" id="JABCKV010000050">
    <property type="protein sequence ID" value="KAG5645074.1"/>
    <property type="molecule type" value="Genomic_DNA"/>
</dbReference>
<dbReference type="Gene3D" id="3.90.120.10">
    <property type="entry name" value="DNA Methylase, subunit A, domain 2"/>
    <property type="match status" value="2"/>
</dbReference>
<keyword evidence="3 8" id="KW-0489">Methyltransferase</keyword>
<dbReference type="InterPro" id="IPR043151">
    <property type="entry name" value="BAH_sf"/>
</dbReference>
<evidence type="ECO:0000256" key="1">
    <source>
        <dbReference type="ARBA" id="ARBA00004123"/>
    </source>
</evidence>
<dbReference type="Pfam" id="PF00145">
    <property type="entry name" value="DNA_methylase"/>
    <property type="match status" value="1"/>
</dbReference>
<dbReference type="GO" id="GO:0003682">
    <property type="term" value="F:chromatin binding"/>
    <property type="evidence" value="ECO:0007669"/>
    <property type="project" value="InterPro"/>
</dbReference>
<dbReference type="SUPFAM" id="SSF53335">
    <property type="entry name" value="S-adenosyl-L-methionine-dependent methyltransferases"/>
    <property type="match status" value="1"/>
</dbReference>
<reference evidence="12" key="2">
    <citation type="submission" date="2021-10" db="EMBL/GenBank/DDBJ databases">
        <title>Phylogenomics reveals ancestral predisposition of the termite-cultivated fungus Termitomyces towards a domesticated lifestyle.</title>
        <authorList>
            <person name="Auxier B."/>
            <person name="Grum-Grzhimaylo A."/>
            <person name="Cardenas M.E."/>
            <person name="Lodge J.D."/>
            <person name="Laessoe T."/>
            <person name="Pedersen O."/>
            <person name="Smith M.E."/>
            <person name="Kuyper T.W."/>
            <person name="Franco-Molano E.A."/>
            <person name="Baroni T.J."/>
            <person name="Aanen D.K."/>
        </authorList>
    </citation>
    <scope>NUCLEOTIDE SEQUENCE</scope>
    <source>
        <strain evidence="12">AP01</strain>
        <tissue evidence="12">Mycelium</tissue>
    </source>
</reference>
<comment type="caution">
    <text evidence="12">The sequence shown here is derived from an EMBL/GenBank/DDBJ whole genome shotgun (WGS) entry which is preliminary data.</text>
</comment>
<keyword evidence="13" id="KW-1185">Reference proteome</keyword>
<evidence type="ECO:0000313" key="13">
    <source>
        <dbReference type="Proteomes" id="UP000775547"/>
    </source>
</evidence>
<feature type="region of interest" description="Disordered" evidence="10">
    <location>
        <begin position="20"/>
        <end position="44"/>
    </location>
</feature>
<comment type="similarity">
    <text evidence="8 9">Belongs to the class I-like SAM-binding methyltransferase superfamily. C5-methyltransferase family.</text>
</comment>
<accession>A0A9P7KDA6</accession>
<feature type="domain" description="BAH" evidence="11">
    <location>
        <begin position="405"/>
        <end position="591"/>
    </location>
</feature>
<dbReference type="InterPro" id="IPR050390">
    <property type="entry name" value="C5-Methyltransferase"/>
</dbReference>
<dbReference type="PANTHER" id="PTHR10629:SF52">
    <property type="entry name" value="DNA (CYTOSINE-5)-METHYLTRANSFERASE 1"/>
    <property type="match status" value="1"/>
</dbReference>
<dbReference type="InterPro" id="IPR001525">
    <property type="entry name" value="C5_MeTfrase"/>
</dbReference>
<protein>
    <recommendedName>
        <fullName evidence="2">DNA (cytosine-5-)-methyltransferase</fullName>
        <ecNumber evidence="2">2.1.1.37</ecNumber>
    </recommendedName>
</protein>
<keyword evidence="6" id="KW-0238">DNA-binding</keyword>
<reference evidence="12" key="1">
    <citation type="submission" date="2020-07" db="EMBL/GenBank/DDBJ databases">
        <authorList>
            <person name="Nieuwenhuis M."/>
            <person name="Van De Peppel L.J.J."/>
        </authorList>
    </citation>
    <scope>NUCLEOTIDE SEQUENCE</scope>
    <source>
        <strain evidence="12">AP01</strain>
        <tissue evidence="12">Mycelium</tissue>
    </source>
</reference>
<dbReference type="OrthoDB" id="5376140at2759"/>
<comment type="caution">
    <text evidence="8">Lacks conserved residue(s) required for the propagation of feature annotation.</text>
</comment>
<gene>
    <name evidence="12" type="ORF">DXG03_007164</name>
</gene>
<dbReference type="GO" id="GO:0032259">
    <property type="term" value="P:methylation"/>
    <property type="evidence" value="ECO:0007669"/>
    <property type="project" value="UniProtKB-KW"/>
</dbReference>
<dbReference type="NCBIfam" id="TIGR00675">
    <property type="entry name" value="dcm"/>
    <property type="match status" value="1"/>
</dbReference>
<evidence type="ECO:0000259" key="11">
    <source>
        <dbReference type="PROSITE" id="PS51038"/>
    </source>
</evidence>
<feature type="compositionally biased region" description="Acidic residues" evidence="10">
    <location>
        <begin position="180"/>
        <end position="192"/>
    </location>
</feature>
<dbReference type="EC" id="2.1.1.37" evidence="2"/>
<dbReference type="InterPro" id="IPR031303">
    <property type="entry name" value="C5_meth_CS"/>
</dbReference>
<evidence type="ECO:0000256" key="9">
    <source>
        <dbReference type="RuleBase" id="RU000416"/>
    </source>
</evidence>
<comment type="subcellular location">
    <subcellularLocation>
        <location evidence="1">Nucleus</location>
    </subcellularLocation>
</comment>
<dbReference type="PANTHER" id="PTHR10629">
    <property type="entry name" value="CYTOSINE-SPECIFIC METHYLTRANSFERASE"/>
    <property type="match status" value="1"/>
</dbReference>
<dbReference type="GO" id="GO:0003677">
    <property type="term" value="F:DNA binding"/>
    <property type="evidence" value="ECO:0007669"/>
    <property type="project" value="UniProtKB-KW"/>
</dbReference>
<name>A0A9P7KDA6_9AGAR</name>
<dbReference type="PROSITE" id="PS51679">
    <property type="entry name" value="SAM_MT_C5"/>
    <property type="match status" value="1"/>
</dbReference>
<dbReference type="PRINTS" id="PR00105">
    <property type="entry name" value="C5METTRFRASE"/>
</dbReference>
<evidence type="ECO:0000256" key="8">
    <source>
        <dbReference type="PROSITE-ProRule" id="PRU01016"/>
    </source>
</evidence>
<evidence type="ECO:0000256" key="10">
    <source>
        <dbReference type="SAM" id="MobiDB-lite"/>
    </source>
</evidence>
<feature type="region of interest" description="Disordered" evidence="10">
    <location>
        <begin position="169"/>
        <end position="194"/>
    </location>
</feature>
<sequence>MKRQVILDYVEIPYRIPFEGKDKAQEPPPSPGFTELVIENPRKRRKTDALRLASPTVSDFDDARIDFDTAVVFSGLSTPGTSGSSLTLDAMLPVDAKLFESDDEEVSEDEELIIPGETDAAESGRDDDTVPVRVLRNFSIYDAGNNTLLHIAQLLAVDLSTARYRASGLVGPGSAPDSNPSDDDSNDDDSNEDGAPRVKLSAILKFDVHSFSDATNTMDRMTYNEFVDTLRDDAASESALYSVAPDEDVAACLEMLGRTLTEDDIQSEDVKNYVIGSLEDICRENGIRIKSSPFLREYLKNNDFDTSEVPVSKSKVENALPKVFDKEIEVLKHRNRTTVTHMVGRIAQELFRGSLELAGSDIYDCEVATSIADTLKAHHDDPESIVWDSAPLEGQVYASVIVDGVKYSVGDDVMVNPGEDDNTDRANTSKTAASTSSNSYANRLWLMYDENATEFLDIPDQDMLTRLFEDSPPNKPCMSCGMRNQQEKLATCTDNEGPTGLFDIAQITGIDHTSKPFKVFIRYFGRLDLDERRLCLKTKIRILEDVDCIEGLCYVRQLSTDADIRRWVQHEDHFYTNQVYNGDDAELKDMDDASLRTCRQCFKERDRVLKDSKELLKKNGPISCLELFSGAGGLGTGLDMSGYVTTKWAVEFSPSAAATYAANHADATVYCQDSSTLLQHAINTGAGKRPPPLLSNQGTRLPLMPRKYEVDMISGGIFDLKFMHLSKPGSHRSHRSTLSANMLSYVEHYEPKYFLLENVGGFISHALKGTRSKTKRSIEGGIEAGMVKFVMRTLIALGYQVRCKLVQAGQYGAPQSRHRIIFWGAKRGIPIPDFPVPIYAVNKMVHRCTLPTGFLQPISRSLNPDIMHQLNPHELVAETQSDKRDRKDRRKKGIPRFRAVHEKGEPAFLVGFPEGAEYATAPKNRYQTWLRQKMEEDQLVSGHYTKTFTSRLVEATTSVPLRPGANHLDLPLALVPNHAKPGAKQAKHSFYGRVDEKSKFKCAMTSLAPNAKATWPLHPSQKRIFSVRECARAQGFPDHYEFKSVDEDKPQKVVNNQIRQIGNAVPVPLALHLGKALGKALVKLWEKKEREGSPAV</sequence>
<dbReference type="GO" id="GO:0003886">
    <property type="term" value="F:DNA (cytosine-5-)-methyltransferase activity"/>
    <property type="evidence" value="ECO:0007669"/>
    <property type="project" value="UniProtKB-EC"/>
</dbReference>
<keyword evidence="7" id="KW-0539">Nucleus</keyword>
<evidence type="ECO:0000256" key="6">
    <source>
        <dbReference type="ARBA" id="ARBA00023125"/>
    </source>
</evidence>
<dbReference type="PROSITE" id="PS00095">
    <property type="entry name" value="C5_MTASE_2"/>
    <property type="match status" value="1"/>
</dbReference>
<evidence type="ECO:0000256" key="2">
    <source>
        <dbReference type="ARBA" id="ARBA00011975"/>
    </source>
</evidence>
<evidence type="ECO:0000256" key="4">
    <source>
        <dbReference type="ARBA" id="ARBA00022679"/>
    </source>
</evidence>
<dbReference type="Proteomes" id="UP000775547">
    <property type="component" value="Unassembled WGS sequence"/>
</dbReference>
<evidence type="ECO:0000256" key="5">
    <source>
        <dbReference type="ARBA" id="ARBA00022691"/>
    </source>
</evidence>
<dbReference type="InterPro" id="IPR001025">
    <property type="entry name" value="BAH_dom"/>
</dbReference>
<keyword evidence="4 8" id="KW-0808">Transferase</keyword>
<dbReference type="Gene3D" id="2.30.30.490">
    <property type="match status" value="1"/>
</dbReference>
<dbReference type="GO" id="GO:0005634">
    <property type="term" value="C:nucleus"/>
    <property type="evidence" value="ECO:0007669"/>
    <property type="project" value="UniProtKB-SubCell"/>
</dbReference>
<organism evidence="12 13">
    <name type="scientific">Asterophora parasitica</name>
    <dbReference type="NCBI Taxonomy" id="117018"/>
    <lineage>
        <taxon>Eukaryota</taxon>
        <taxon>Fungi</taxon>
        <taxon>Dikarya</taxon>
        <taxon>Basidiomycota</taxon>
        <taxon>Agaricomycotina</taxon>
        <taxon>Agaricomycetes</taxon>
        <taxon>Agaricomycetidae</taxon>
        <taxon>Agaricales</taxon>
        <taxon>Tricholomatineae</taxon>
        <taxon>Lyophyllaceae</taxon>
        <taxon>Asterophora</taxon>
    </lineage>
</organism>